<keyword evidence="2 3" id="KW-0456">Lyase</keyword>
<comment type="similarity">
    <text evidence="1 3">Belongs to the D-glutamate cyclase family.</text>
</comment>
<name>A0A558HLT9_9GAMM</name>
<evidence type="ECO:0000313" key="6">
    <source>
        <dbReference type="Proteomes" id="UP000319941"/>
    </source>
</evidence>
<dbReference type="EMBL" id="VNFH01000006">
    <property type="protein sequence ID" value="TVU70106.1"/>
    <property type="molecule type" value="Genomic_DNA"/>
</dbReference>
<accession>A0A558HLT9</accession>
<feature type="region of interest" description="Disordered" evidence="4">
    <location>
        <begin position="1"/>
        <end position="21"/>
    </location>
</feature>
<gene>
    <name evidence="5" type="ORF">FQP86_09905</name>
</gene>
<evidence type="ECO:0000313" key="5">
    <source>
        <dbReference type="EMBL" id="TVU70106.1"/>
    </source>
</evidence>
<dbReference type="HAMAP" id="MF_01830">
    <property type="entry name" value="Hydro_lyase"/>
    <property type="match status" value="1"/>
</dbReference>
<dbReference type="Gene3D" id="3.30.2040.10">
    <property type="entry name" value="PSTPO5379-like domain"/>
    <property type="match status" value="1"/>
</dbReference>
<dbReference type="PANTHER" id="PTHR32022">
    <property type="entry name" value="D-GLUTAMATE CYCLASE, MITOCHONDRIAL"/>
    <property type="match status" value="1"/>
</dbReference>
<comment type="caution">
    <text evidence="5">The sequence shown here is derived from an EMBL/GenBank/DDBJ whole genome shotgun (WGS) entry which is preliminary data.</text>
</comment>
<evidence type="ECO:0000256" key="2">
    <source>
        <dbReference type="ARBA" id="ARBA00023239"/>
    </source>
</evidence>
<evidence type="ECO:0000256" key="1">
    <source>
        <dbReference type="ARBA" id="ARBA00007896"/>
    </source>
</evidence>
<feature type="compositionally biased region" description="Polar residues" evidence="4">
    <location>
        <begin position="1"/>
        <end position="10"/>
    </location>
</feature>
<organism evidence="5 6">
    <name type="scientific">Cobetia crustatorum</name>
    <dbReference type="NCBI Taxonomy" id="553385"/>
    <lineage>
        <taxon>Bacteria</taxon>
        <taxon>Pseudomonadati</taxon>
        <taxon>Pseudomonadota</taxon>
        <taxon>Gammaproteobacteria</taxon>
        <taxon>Oceanospirillales</taxon>
        <taxon>Halomonadaceae</taxon>
        <taxon>Cobetia</taxon>
    </lineage>
</organism>
<dbReference type="STRING" id="553385.GCA_000591415_02916"/>
<sequence>MPQTLLSAASSPREAREQIRSGQWASHTSGIAAGFAQTNLIILPAEAASEFLQFCQANPKACPLLDVTAVGSPAPTGLGENIDLRHDLPAYHIYRHGVLEETRADIAALWQDDFVAFSIGCSFSFEEALLNEGVEVRHARLKRNVPMYRTNIPLISAGRFYGNLVVSLRPMSAAHAIRAIQITTDMPRVHGAPVHLGDPALIGISDINTPDFGDAPTLETGDLPVFWACGVTPQLALENVRLPLAIAHSPGHMLITDIPNHRLKYG</sequence>
<proteinExistence type="inferred from homology"/>
<dbReference type="InterPro" id="IPR038021">
    <property type="entry name" value="Putative_hydro-lyase"/>
</dbReference>
<protein>
    <recommendedName>
        <fullName evidence="3">Putative hydro-lyase FQP86_09905</fullName>
        <ecNumber evidence="3">4.2.1.-</ecNumber>
    </recommendedName>
</protein>
<dbReference type="NCBIfam" id="NF003969">
    <property type="entry name" value="PRK05463.1"/>
    <property type="match status" value="1"/>
</dbReference>
<dbReference type="Proteomes" id="UP000319941">
    <property type="component" value="Unassembled WGS sequence"/>
</dbReference>
<dbReference type="InterPro" id="IPR009906">
    <property type="entry name" value="D-Glu_cyclase"/>
</dbReference>
<dbReference type="RefSeq" id="WP_144727552.1">
    <property type="nucleotide sequence ID" value="NZ_CAWOWR010000116.1"/>
</dbReference>
<dbReference type="OrthoDB" id="149585at2"/>
<dbReference type="Gene3D" id="3.40.1640.10">
    <property type="entry name" value="PSTPO5379-like"/>
    <property type="match status" value="1"/>
</dbReference>
<keyword evidence="6" id="KW-1185">Reference proteome</keyword>
<dbReference type="FunFam" id="3.30.2040.10:FF:000001">
    <property type="entry name" value="D-glutamate cyclase, mitochondrial"/>
    <property type="match status" value="1"/>
</dbReference>
<dbReference type="InterPro" id="IPR016938">
    <property type="entry name" value="UPF0317"/>
</dbReference>
<dbReference type="GO" id="GO:0016829">
    <property type="term" value="F:lyase activity"/>
    <property type="evidence" value="ECO:0007669"/>
    <property type="project" value="UniProtKB-KW"/>
</dbReference>
<dbReference type="SUPFAM" id="SSF160920">
    <property type="entry name" value="PSTPO5379-like"/>
    <property type="match status" value="1"/>
</dbReference>
<dbReference type="Pfam" id="PF07286">
    <property type="entry name" value="D-Glu_cyclase"/>
    <property type="match status" value="1"/>
</dbReference>
<dbReference type="AlphaFoldDB" id="A0A558HLT9"/>
<dbReference type="EC" id="4.2.1.-" evidence="3"/>
<evidence type="ECO:0000256" key="3">
    <source>
        <dbReference type="HAMAP-Rule" id="MF_01830"/>
    </source>
</evidence>
<dbReference type="PANTHER" id="PTHR32022:SF10">
    <property type="entry name" value="D-GLUTAMATE CYCLASE, MITOCHONDRIAL"/>
    <property type="match status" value="1"/>
</dbReference>
<evidence type="ECO:0000256" key="4">
    <source>
        <dbReference type="SAM" id="MobiDB-lite"/>
    </source>
</evidence>
<dbReference type="PIRSF" id="PIRSF029755">
    <property type="entry name" value="UCP029755"/>
    <property type="match status" value="1"/>
</dbReference>
<reference evidence="5 6" key="1">
    <citation type="submission" date="2019-07" db="EMBL/GenBank/DDBJ databases">
        <title>Diversity of Bacteria from Kongsfjorden, Arctic.</title>
        <authorList>
            <person name="Yu Y."/>
        </authorList>
    </citation>
    <scope>NUCLEOTIDE SEQUENCE [LARGE SCALE GENOMIC DNA]</scope>
    <source>
        <strain evidence="5 6">SM1923</strain>
    </source>
</reference>